<protein>
    <submittedName>
        <fullName evidence="2">Sle1_061 protein</fullName>
    </submittedName>
</protein>
<dbReference type="AlphaFoldDB" id="A0A0F7VMD3"/>
<feature type="compositionally biased region" description="Basic and acidic residues" evidence="1">
    <location>
        <begin position="44"/>
        <end position="54"/>
    </location>
</feature>
<name>A0A0F7VMD3_STRLW</name>
<geneLocation type="plasmid" evidence="2 3">
    <name>pSLE1</name>
</geneLocation>
<feature type="region of interest" description="Disordered" evidence="1">
    <location>
        <begin position="26"/>
        <end position="54"/>
    </location>
</feature>
<dbReference type="KEGG" id="sle:sle1_061"/>
<dbReference type="Proteomes" id="UP000035016">
    <property type="component" value="Plasmid pSLE1"/>
</dbReference>
<keyword evidence="2" id="KW-0614">Plasmid</keyword>
<proteinExistence type="predicted"/>
<dbReference type="PATRIC" id="fig|1437453.6.peg.7186"/>
<sequence>MLNVPIPQDLCPVHRQHFRDWRDNHYNPRNPTEWPGGGFLLDSRTSHEERERDWDRKNLQQMELIAGICRSGRSPQCDSAPPLLKDTA</sequence>
<accession>A0A0F7VMD3</accession>
<gene>
    <name evidence="2" type="ORF">sle1_061</name>
</gene>
<dbReference type="EMBL" id="LN831788">
    <property type="protein sequence ID" value="CQR59228.1"/>
    <property type="molecule type" value="Genomic_DNA"/>
</dbReference>
<evidence type="ECO:0000313" key="2">
    <source>
        <dbReference type="EMBL" id="CQR59228.1"/>
    </source>
</evidence>
<reference evidence="3" key="1">
    <citation type="submission" date="2015-02" db="EMBL/GenBank/DDBJ databases">
        <authorList>
            <person name="Gomez-Escribano P.J."/>
        </authorList>
    </citation>
    <scope>NUCLEOTIDE SEQUENCE [LARGE SCALE GENOMIC DNA]</scope>
    <source>
        <strain evidence="3">C34 (DSM 42122 / NRRL B-24963)</strain>
        <plasmid evidence="3">pSLE1</plasmid>
    </source>
</reference>
<evidence type="ECO:0000256" key="1">
    <source>
        <dbReference type="SAM" id="MobiDB-lite"/>
    </source>
</evidence>
<organism evidence="2 3">
    <name type="scientific">Streptomyces leeuwenhoekii</name>
    <dbReference type="NCBI Taxonomy" id="1437453"/>
    <lineage>
        <taxon>Bacteria</taxon>
        <taxon>Bacillati</taxon>
        <taxon>Actinomycetota</taxon>
        <taxon>Actinomycetes</taxon>
        <taxon>Kitasatosporales</taxon>
        <taxon>Streptomycetaceae</taxon>
        <taxon>Streptomyces</taxon>
    </lineage>
</organism>
<evidence type="ECO:0000313" key="3">
    <source>
        <dbReference type="Proteomes" id="UP000035016"/>
    </source>
</evidence>
<dbReference type="RefSeq" id="WP_047121262.1">
    <property type="nucleotide sequence ID" value="NZ_LN831788.1"/>
</dbReference>